<feature type="transmembrane region" description="Helical" evidence="1">
    <location>
        <begin position="82"/>
        <end position="103"/>
    </location>
</feature>
<gene>
    <name evidence="4" type="ORF">DRW42_09890</name>
</gene>
<evidence type="ECO:0000259" key="2">
    <source>
        <dbReference type="Pfam" id="PF04773"/>
    </source>
</evidence>
<proteinExistence type="predicted"/>
<dbReference type="Pfam" id="PF16344">
    <property type="entry name" value="FecR_C"/>
    <property type="match status" value="1"/>
</dbReference>
<reference evidence="4 5" key="1">
    <citation type="submission" date="2018-07" db="EMBL/GenBank/DDBJ databases">
        <title>A draft genome of a endophytic bacteria, a new species of Pedobacter.</title>
        <authorList>
            <person name="Zhang Z.D."/>
            <person name="Chen Z.J."/>
        </authorList>
    </citation>
    <scope>NUCLEOTIDE SEQUENCE [LARGE SCALE GENOMIC DNA]</scope>
    <source>
        <strain evidence="4 5">RS10</strain>
    </source>
</reference>
<keyword evidence="1" id="KW-0472">Membrane</keyword>
<dbReference type="GO" id="GO:0016989">
    <property type="term" value="F:sigma factor antagonist activity"/>
    <property type="evidence" value="ECO:0007669"/>
    <property type="project" value="TreeGrafter"/>
</dbReference>
<evidence type="ECO:0000313" key="5">
    <source>
        <dbReference type="Proteomes" id="UP000252081"/>
    </source>
</evidence>
<dbReference type="AlphaFoldDB" id="A0A366L434"/>
<dbReference type="PANTHER" id="PTHR30273">
    <property type="entry name" value="PERIPLASMIC SIGNAL SENSOR AND SIGMA FACTOR ACTIVATOR FECR-RELATED"/>
    <property type="match status" value="1"/>
</dbReference>
<dbReference type="Proteomes" id="UP000252081">
    <property type="component" value="Unassembled WGS sequence"/>
</dbReference>
<feature type="domain" description="FecR protein" evidence="2">
    <location>
        <begin position="181"/>
        <end position="277"/>
    </location>
</feature>
<evidence type="ECO:0000256" key="1">
    <source>
        <dbReference type="SAM" id="Phobius"/>
    </source>
</evidence>
<organism evidence="4 5">
    <name type="scientific">Pedobacter miscanthi</name>
    <dbReference type="NCBI Taxonomy" id="2259170"/>
    <lineage>
        <taxon>Bacteria</taxon>
        <taxon>Pseudomonadati</taxon>
        <taxon>Bacteroidota</taxon>
        <taxon>Sphingobacteriia</taxon>
        <taxon>Sphingobacteriales</taxon>
        <taxon>Sphingobacteriaceae</taxon>
        <taxon>Pedobacter</taxon>
    </lineage>
</organism>
<protein>
    <submittedName>
        <fullName evidence="4">Anti-sigma factor</fullName>
    </submittedName>
</protein>
<dbReference type="OrthoDB" id="1099963at2"/>
<comment type="caution">
    <text evidence="4">The sequence shown here is derived from an EMBL/GenBank/DDBJ whole genome shotgun (WGS) entry which is preliminary data.</text>
</comment>
<dbReference type="RefSeq" id="WP_113948661.1">
    <property type="nucleotide sequence ID" value="NZ_QNQU01000007.1"/>
</dbReference>
<dbReference type="InterPro" id="IPR012373">
    <property type="entry name" value="Ferrdict_sens_TM"/>
</dbReference>
<dbReference type="Pfam" id="PF04773">
    <property type="entry name" value="FecR"/>
    <property type="match status" value="1"/>
</dbReference>
<evidence type="ECO:0000313" key="4">
    <source>
        <dbReference type="EMBL" id="RBQ07902.1"/>
    </source>
</evidence>
<accession>A0A366L434</accession>
<dbReference type="Gene3D" id="2.60.120.1440">
    <property type="match status" value="1"/>
</dbReference>
<sequence>MDKDRIAYLCKQYLDGIASREELLELEGNFRNPVMEDLVKAVLFEVYAEFSENNYPDLDARISEDIFSRISSQVSSKPTIRLWLRIAVAVAAVTVIVFSIWIFNNQDGNRVKSERIAANNDVAPGKQGATLTLGNGKKILIKDISSGNIASQSGVKIIKSKNGQVIYQVTDKTPVVLEYNTLSTTKGEQTQVRLPDGSLVYLNAASSLKYPTSFSSLKERRVTLKGEGYFEIAKDKAHPFIVTTNKQETEVLGTHFNVNAYDDESSITTILIEGMVKVSSKKGVRILEPGQQSSVTDNTIQVAQGNIDEAVAWRKGYFRYTDEQLSVVMRQIARWYNVEIIYPQGIVPQVALNGKINMNRNISQVLRMLAKTKEVNFKVEGRKVYVLK</sequence>
<keyword evidence="1" id="KW-1133">Transmembrane helix</keyword>
<dbReference type="PANTHER" id="PTHR30273:SF2">
    <property type="entry name" value="PROTEIN FECR"/>
    <property type="match status" value="1"/>
</dbReference>
<keyword evidence="1" id="KW-0812">Transmembrane</keyword>
<dbReference type="EMBL" id="QNQU01000007">
    <property type="protein sequence ID" value="RBQ07902.1"/>
    <property type="molecule type" value="Genomic_DNA"/>
</dbReference>
<feature type="domain" description="Protein FecR C-terminal" evidence="3">
    <location>
        <begin position="317"/>
        <end position="386"/>
    </location>
</feature>
<dbReference type="Gene3D" id="3.55.50.30">
    <property type="match status" value="1"/>
</dbReference>
<dbReference type="InterPro" id="IPR032508">
    <property type="entry name" value="FecR_C"/>
</dbReference>
<dbReference type="InterPro" id="IPR006860">
    <property type="entry name" value="FecR"/>
</dbReference>
<keyword evidence="5" id="KW-1185">Reference proteome</keyword>
<evidence type="ECO:0000259" key="3">
    <source>
        <dbReference type="Pfam" id="PF16344"/>
    </source>
</evidence>
<dbReference type="FunFam" id="2.60.120.1440:FF:000001">
    <property type="entry name" value="Putative anti-sigma factor"/>
    <property type="match status" value="1"/>
</dbReference>
<name>A0A366L434_9SPHI</name>